<dbReference type="RefSeq" id="WP_091848027.1">
    <property type="nucleotide sequence ID" value="NZ_FMBL01000003.1"/>
</dbReference>
<evidence type="ECO:0000313" key="2">
    <source>
        <dbReference type="Proteomes" id="UP000242610"/>
    </source>
</evidence>
<keyword evidence="1" id="KW-0808">Transferase</keyword>
<dbReference type="GO" id="GO:0016740">
    <property type="term" value="F:transferase activity"/>
    <property type="evidence" value="ECO:0007669"/>
    <property type="project" value="UniProtKB-KW"/>
</dbReference>
<sequence length="75" mass="8384">MASNELTKQEIIERTLAALFSIDKFAGRIALRGGQALIAHRLTTRASQDIDLFVHENTITEGEGTRKQLEGQRFV</sequence>
<keyword evidence="2" id="KW-1185">Reference proteome</keyword>
<evidence type="ECO:0000313" key="1">
    <source>
        <dbReference type="EMBL" id="SCC80437.1"/>
    </source>
</evidence>
<dbReference type="InterPro" id="IPR014942">
    <property type="entry name" value="AbiEii"/>
</dbReference>
<gene>
    <name evidence="1" type="ORF">GA0061077_1198</name>
</gene>
<dbReference type="OrthoDB" id="1550603at2"/>
<reference evidence="2" key="1">
    <citation type="submission" date="2016-08" db="EMBL/GenBank/DDBJ databases">
        <authorList>
            <person name="Varghese N."/>
            <person name="Submissions Spin"/>
        </authorList>
    </citation>
    <scope>NUCLEOTIDE SEQUENCE [LARGE SCALE GENOMIC DNA]</scope>
    <source>
        <strain evidence="2">R-52791</strain>
    </source>
</reference>
<accession>A0A1C4H6B3</accession>
<dbReference type="Proteomes" id="UP000242610">
    <property type="component" value="Unassembled WGS sequence"/>
</dbReference>
<name>A0A1C4H6B3_9BIFI</name>
<dbReference type="AlphaFoldDB" id="A0A1C4H6B3"/>
<protein>
    <submittedName>
        <fullName evidence="1">Nucleotidyl transferase AbiEii toxin, Type IV TA system</fullName>
    </submittedName>
</protein>
<dbReference type="Pfam" id="PF08843">
    <property type="entry name" value="AbiEii"/>
    <property type="match status" value="1"/>
</dbReference>
<dbReference type="EMBL" id="FMBL01000003">
    <property type="protein sequence ID" value="SCC80437.1"/>
    <property type="molecule type" value="Genomic_DNA"/>
</dbReference>
<organism evidence="1 2">
    <name type="scientific">Bifidobacterium commune</name>
    <dbReference type="NCBI Taxonomy" id="1505727"/>
    <lineage>
        <taxon>Bacteria</taxon>
        <taxon>Bacillati</taxon>
        <taxon>Actinomycetota</taxon>
        <taxon>Actinomycetes</taxon>
        <taxon>Bifidobacteriales</taxon>
        <taxon>Bifidobacteriaceae</taxon>
        <taxon>Bifidobacterium</taxon>
    </lineage>
</organism>
<proteinExistence type="predicted"/>